<feature type="active site" description="Charge relay system" evidence="6">
    <location>
        <position position="163"/>
    </location>
</feature>
<dbReference type="PANTHER" id="PTHR43399:SF4">
    <property type="entry name" value="CELL WALL-ASSOCIATED PROTEASE"/>
    <property type="match status" value="1"/>
</dbReference>
<dbReference type="Pfam" id="PF00041">
    <property type="entry name" value="fn3"/>
    <property type="match status" value="1"/>
</dbReference>
<dbReference type="OrthoDB" id="9792152at2"/>
<dbReference type="Gene3D" id="3.40.50.200">
    <property type="entry name" value="Peptidase S8/S53 domain"/>
    <property type="match status" value="1"/>
</dbReference>
<evidence type="ECO:0000256" key="5">
    <source>
        <dbReference type="ARBA" id="ARBA00022825"/>
    </source>
</evidence>
<evidence type="ECO:0000256" key="3">
    <source>
        <dbReference type="ARBA" id="ARBA00022729"/>
    </source>
</evidence>
<protein>
    <submittedName>
        <fullName evidence="8">Peptidase S8</fullName>
    </submittedName>
</protein>
<dbReference type="InterPro" id="IPR000209">
    <property type="entry name" value="Peptidase_S8/S53_dom"/>
</dbReference>
<keyword evidence="5 6" id="KW-0720">Serine protease</keyword>
<dbReference type="Gene3D" id="2.60.40.10">
    <property type="entry name" value="Immunoglobulins"/>
    <property type="match status" value="1"/>
</dbReference>
<accession>A0A1V6LVX3</accession>
<evidence type="ECO:0000313" key="8">
    <source>
        <dbReference type="EMBL" id="OQD44166.1"/>
    </source>
</evidence>
<dbReference type="InterPro" id="IPR036116">
    <property type="entry name" value="FN3_sf"/>
</dbReference>
<keyword evidence="4 6" id="KW-0378">Hydrolase</keyword>
<evidence type="ECO:0000259" key="7">
    <source>
        <dbReference type="PROSITE" id="PS50853"/>
    </source>
</evidence>
<dbReference type="GO" id="GO:0004252">
    <property type="term" value="F:serine-type endopeptidase activity"/>
    <property type="evidence" value="ECO:0007669"/>
    <property type="project" value="UniProtKB-UniRule"/>
</dbReference>
<dbReference type="SMART" id="SM00060">
    <property type="entry name" value="FN3"/>
    <property type="match status" value="1"/>
</dbReference>
<dbReference type="PANTHER" id="PTHR43399">
    <property type="entry name" value="SUBTILISIN-RELATED"/>
    <property type="match status" value="1"/>
</dbReference>
<evidence type="ECO:0000256" key="1">
    <source>
        <dbReference type="ARBA" id="ARBA00011073"/>
    </source>
</evidence>
<dbReference type="SUPFAM" id="SSF52743">
    <property type="entry name" value="Subtilisin-like"/>
    <property type="match status" value="1"/>
</dbReference>
<keyword evidence="3" id="KW-0732">Signal</keyword>
<evidence type="ECO:0000256" key="4">
    <source>
        <dbReference type="ARBA" id="ARBA00022801"/>
    </source>
</evidence>
<dbReference type="Pfam" id="PF18962">
    <property type="entry name" value="Por_Secre_tail"/>
    <property type="match status" value="1"/>
</dbReference>
<dbReference type="PROSITE" id="PS51892">
    <property type="entry name" value="SUBTILASE"/>
    <property type="match status" value="1"/>
</dbReference>
<dbReference type="SUPFAM" id="SSF49785">
    <property type="entry name" value="Galactose-binding domain-like"/>
    <property type="match status" value="1"/>
</dbReference>
<name>A0A1V6LVX3_9FLAO</name>
<comment type="caution">
    <text evidence="8">The sequence shown here is derived from an EMBL/GenBank/DDBJ whole genome shotgun (WGS) entry which is preliminary data.</text>
</comment>
<evidence type="ECO:0000313" key="9">
    <source>
        <dbReference type="Proteomes" id="UP000191680"/>
    </source>
</evidence>
<feature type="active site" description="Charge relay system" evidence="6">
    <location>
        <position position="351"/>
    </location>
</feature>
<comment type="similarity">
    <text evidence="1 6">Belongs to the peptidase S8 family.</text>
</comment>
<keyword evidence="9" id="KW-1185">Reference proteome</keyword>
<dbReference type="CDD" id="cd04842">
    <property type="entry name" value="Peptidases_S8_Kp43_protease"/>
    <property type="match status" value="1"/>
</dbReference>
<keyword evidence="2 6" id="KW-0645">Protease</keyword>
<feature type="active site" description="Charge relay system" evidence="6">
    <location>
        <position position="136"/>
    </location>
</feature>
<dbReference type="InterPro" id="IPR003961">
    <property type="entry name" value="FN3_dom"/>
</dbReference>
<dbReference type="InterPro" id="IPR036852">
    <property type="entry name" value="Peptidase_S8/S53_dom_sf"/>
</dbReference>
<organism evidence="8 9">
    <name type="scientific">Croceivirga radicis</name>
    <dbReference type="NCBI Taxonomy" id="1929488"/>
    <lineage>
        <taxon>Bacteria</taxon>
        <taxon>Pseudomonadati</taxon>
        <taxon>Bacteroidota</taxon>
        <taxon>Flavobacteriia</taxon>
        <taxon>Flavobacteriales</taxon>
        <taxon>Flavobacteriaceae</taxon>
        <taxon>Croceivirga</taxon>
    </lineage>
</organism>
<dbReference type="InterPro" id="IPR034058">
    <property type="entry name" value="TagA/B/C/D_pept_dom"/>
</dbReference>
<dbReference type="InterPro" id="IPR013783">
    <property type="entry name" value="Ig-like_fold"/>
</dbReference>
<dbReference type="PROSITE" id="PS50853">
    <property type="entry name" value="FN3"/>
    <property type="match status" value="1"/>
</dbReference>
<dbReference type="CDD" id="cd00063">
    <property type="entry name" value="FN3"/>
    <property type="match status" value="1"/>
</dbReference>
<dbReference type="InterPro" id="IPR008979">
    <property type="entry name" value="Galactose-bd-like_sf"/>
</dbReference>
<dbReference type="AlphaFoldDB" id="A0A1V6LVX3"/>
<dbReference type="Proteomes" id="UP000191680">
    <property type="component" value="Unassembled WGS sequence"/>
</dbReference>
<sequence>MDYNIKLPAKKAMFLVATSFVFSVATKAQQQVQLEAIKANTNTAKLQELANSFKKEYQITTQRIATQKLVGGLEATRMEKDGTVVALNGFGQDGTPLYYTTHADMTANICRADALYADGFLNANIDGTGMKVGVWDAGVALTSHKEFGGRVSNADNTTEIDNHTTMVTGNIVAAGIDSKARGVAYGAEALTHSWSRDKVEVAEAAAEGLLVSNHSYGITSSQVPDWYFGAYIKVSQDWDKIMYNAPYYLMVAAAGNAQNSFDNATPNYGKTQDGFDLLLGFTTAKNNLVVAGVDARIGNDGTVKKANVSGYSSYGPTDDGRIKPDLAGNGTMVYTTGSASNNAYKTAMGTSMAAPGVTGSLILLQQYHESLYGNFMKAATLKGLALHTADDIENPGPDYKIGWGLINTAKAAKVLQSVDYSSVVKELTLTSGETKTFVYDSNGVDPLMVSVSWTDPESGVVNRGTLNEMKAALVNDIDVRVTKNGETYFPWKLNPAKASEPATKGDNTVDPFEKIEIENASGSYAITISHKGTLMHGAQDVSLIVSGVAVSSCKLEAPKGLDLSQVAATGVSVKWDALSEDNLYEVQYKAADEMQWSTLSTWEAEIALENLASGTKYEVKVQSVCTANIASGYSETITFVFQGDATQAEQPEVRKTSDNIDLVVYPNPAVNYLEVNTKMSKDAQYSIINTAGGTIKNGNANNTIDVTNLESGIYIILVQDYEGTKSTKFYKS</sequence>
<feature type="domain" description="Fibronectin type-III" evidence="7">
    <location>
        <begin position="557"/>
        <end position="644"/>
    </location>
</feature>
<dbReference type="Gene3D" id="2.60.120.380">
    <property type="match status" value="1"/>
</dbReference>
<dbReference type="GO" id="GO:0006508">
    <property type="term" value="P:proteolysis"/>
    <property type="evidence" value="ECO:0007669"/>
    <property type="project" value="UniProtKB-KW"/>
</dbReference>
<evidence type="ECO:0000256" key="2">
    <source>
        <dbReference type="ARBA" id="ARBA00022670"/>
    </source>
</evidence>
<dbReference type="InterPro" id="IPR051048">
    <property type="entry name" value="Peptidase_S8/S53_subtilisin"/>
</dbReference>
<dbReference type="InterPro" id="IPR015500">
    <property type="entry name" value="Peptidase_S8_subtilisin-rel"/>
</dbReference>
<dbReference type="PRINTS" id="PR00723">
    <property type="entry name" value="SUBTILISIN"/>
</dbReference>
<dbReference type="Pfam" id="PF00082">
    <property type="entry name" value="Peptidase_S8"/>
    <property type="match status" value="1"/>
</dbReference>
<dbReference type="EMBL" id="MTBC01000001">
    <property type="protein sequence ID" value="OQD44166.1"/>
    <property type="molecule type" value="Genomic_DNA"/>
</dbReference>
<dbReference type="SUPFAM" id="SSF49265">
    <property type="entry name" value="Fibronectin type III"/>
    <property type="match status" value="1"/>
</dbReference>
<dbReference type="InterPro" id="IPR026444">
    <property type="entry name" value="Secre_tail"/>
</dbReference>
<dbReference type="NCBIfam" id="TIGR04183">
    <property type="entry name" value="Por_Secre_tail"/>
    <property type="match status" value="1"/>
</dbReference>
<dbReference type="PROSITE" id="PS00138">
    <property type="entry name" value="SUBTILASE_SER"/>
    <property type="match status" value="1"/>
</dbReference>
<dbReference type="InterPro" id="IPR023828">
    <property type="entry name" value="Peptidase_S8_Ser-AS"/>
</dbReference>
<dbReference type="RefSeq" id="WP_080317728.1">
    <property type="nucleotide sequence ID" value="NZ_MTBC01000001.1"/>
</dbReference>
<gene>
    <name evidence="8" type="ORF">BUL40_01015</name>
</gene>
<reference evidence="8 9" key="1">
    <citation type="submission" date="2016-12" db="EMBL/GenBank/DDBJ databases">
        <authorList>
            <person name="Song W.-J."/>
            <person name="Kurnit D.M."/>
        </authorList>
    </citation>
    <scope>NUCLEOTIDE SEQUENCE [LARGE SCALE GENOMIC DNA]</scope>
    <source>
        <strain evidence="8 9">HSG9</strain>
    </source>
</reference>
<evidence type="ECO:0000256" key="6">
    <source>
        <dbReference type="PROSITE-ProRule" id="PRU01240"/>
    </source>
</evidence>
<proteinExistence type="inferred from homology"/>